<dbReference type="OrthoDB" id="5877454at2759"/>
<keyword evidence="1" id="KW-0472">Membrane</keyword>
<gene>
    <name evidence="2" type="ORF">HPBE_LOCUS26439</name>
</gene>
<proteinExistence type="predicted"/>
<feature type="transmembrane region" description="Helical" evidence="1">
    <location>
        <begin position="37"/>
        <end position="57"/>
    </location>
</feature>
<keyword evidence="3" id="KW-1185">Reference proteome</keyword>
<protein>
    <submittedName>
        <fullName evidence="4">G_PROTEIN_RECEP_F1_2 domain-containing protein</fullName>
    </submittedName>
</protein>
<keyword evidence="1" id="KW-0812">Transmembrane</keyword>
<reference evidence="4" key="2">
    <citation type="submission" date="2019-09" db="UniProtKB">
        <authorList>
            <consortium name="WormBaseParasite"/>
        </authorList>
    </citation>
    <scope>IDENTIFICATION</scope>
</reference>
<dbReference type="AlphaFoldDB" id="A0A183GUS0"/>
<keyword evidence="1" id="KW-1133">Transmembrane helix</keyword>
<feature type="transmembrane region" description="Helical" evidence="1">
    <location>
        <begin position="12"/>
        <end position="31"/>
    </location>
</feature>
<sequence>MYADDTLIIDSMMYRLAGDIYIFVPAFLNVADDPDTFIYYAMKAVYVVEFIAMALSLPTTLLHNYCLSRTTVFHPNVARIAQVWRCLGCS</sequence>
<accession>A0A183GUS0</accession>
<evidence type="ECO:0000313" key="2">
    <source>
        <dbReference type="EMBL" id="VDP57557.1"/>
    </source>
</evidence>
<organism evidence="3 4">
    <name type="scientific">Heligmosomoides polygyrus</name>
    <name type="common">Parasitic roundworm</name>
    <dbReference type="NCBI Taxonomy" id="6339"/>
    <lineage>
        <taxon>Eukaryota</taxon>
        <taxon>Metazoa</taxon>
        <taxon>Ecdysozoa</taxon>
        <taxon>Nematoda</taxon>
        <taxon>Chromadorea</taxon>
        <taxon>Rhabditida</taxon>
        <taxon>Rhabditina</taxon>
        <taxon>Rhabditomorpha</taxon>
        <taxon>Strongyloidea</taxon>
        <taxon>Heligmosomidae</taxon>
        <taxon>Heligmosomoides</taxon>
    </lineage>
</organism>
<name>A0A183GUS0_HELPZ</name>
<evidence type="ECO:0000313" key="4">
    <source>
        <dbReference type="WBParaSite" id="HPBE_0002644001-mRNA-1"/>
    </source>
</evidence>
<reference evidence="2 3" key="1">
    <citation type="submission" date="2018-11" db="EMBL/GenBank/DDBJ databases">
        <authorList>
            <consortium name="Pathogen Informatics"/>
        </authorList>
    </citation>
    <scope>NUCLEOTIDE SEQUENCE [LARGE SCALE GENOMIC DNA]</scope>
</reference>
<evidence type="ECO:0000313" key="3">
    <source>
        <dbReference type="Proteomes" id="UP000050761"/>
    </source>
</evidence>
<dbReference type="Proteomes" id="UP000050761">
    <property type="component" value="Unassembled WGS sequence"/>
</dbReference>
<dbReference type="EMBL" id="UZAH01039976">
    <property type="protein sequence ID" value="VDP57557.1"/>
    <property type="molecule type" value="Genomic_DNA"/>
</dbReference>
<dbReference type="WBParaSite" id="HPBE_0002644001-mRNA-1">
    <property type="protein sequence ID" value="HPBE_0002644001-mRNA-1"/>
    <property type="gene ID" value="HPBE_0002644001"/>
</dbReference>
<accession>A0A3P8E0H4</accession>
<evidence type="ECO:0000256" key="1">
    <source>
        <dbReference type="SAM" id="Phobius"/>
    </source>
</evidence>